<feature type="transmembrane region" description="Helical" evidence="1">
    <location>
        <begin position="43"/>
        <end position="59"/>
    </location>
</feature>
<keyword evidence="1" id="KW-0472">Membrane</keyword>
<feature type="transmembrane region" description="Helical" evidence="1">
    <location>
        <begin position="137"/>
        <end position="153"/>
    </location>
</feature>
<proteinExistence type="predicted"/>
<name>A0ABV1EA00_9FIRM</name>
<feature type="transmembrane region" description="Helical" evidence="1">
    <location>
        <begin position="255"/>
        <end position="275"/>
    </location>
</feature>
<dbReference type="Proteomes" id="UP001464378">
    <property type="component" value="Unassembled WGS sequence"/>
</dbReference>
<dbReference type="RefSeq" id="WP_349232098.1">
    <property type="nucleotide sequence ID" value="NZ_JBBMFK010000019.1"/>
</dbReference>
<evidence type="ECO:0000256" key="1">
    <source>
        <dbReference type="SAM" id="Phobius"/>
    </source>
</evidence>
<feature type="transmembrane region" description="Helical" evidence="1">
    <location>
        <begin position="314"/>
        <end position="332"/>
    </location>
</feature>
<dbReference type="Pfam" id="PF14897">
    <property type="entry name" value="EpsG"/>
    <property type="match status" value="1"/>
</dbReference>
<dbReference type="EMBL" id="JBBMFK010000019">
    <property type="protein sequence ID" value="MEQ2444121.1"/>
    <property type="molecule type" value="Genomic_DNA"/>
</dbReference>
<feature type="transmembrane region" description="Helical" evidence="1">
    <location>
        <begin position="287"/>
        <end position="308"/>
    </location>
</feature>
<keyword evidence="1" id="KW-0812">Transmembrane</keyword>
<evidence type="ECO:0000313" key="2">
    <source>
        <dbReference type="EMBL" id="MEQ2444121.1"/>
    </source>
</evidence>
<keyword evidence="3" id="KW-1185">Reference proteome</keyword>
<feature type="transmembrane region" description="Helical" evidence="1">
    <location>
        <begin position="216"/>
        <end position="235"/>
    </location>
</feature>
<accession>A0ABV1EA00</accession>
<feature type="transmembrane region" description="Helical" evidence="1">
    <location>
        <begin position="181"/>
        <end position="204"/>
    </location>
</feature>
<feature type="transmembrane region" description="Helical" evidence="1">
    <location>
        <begin position="339"/>
        <end position="357"/>
    </location>
</feature>
<gene>
    <name evidence="2" type="ORF">WMO64_11675</name>
</gene>
<organism evidence="2 3">
    <name type="scientific">Pseudoflavonifractor intestinihominis</name>
    <dbReference type="NCBI Taxonomy" id="3133171"/>
    <lineage>
        <taxon>Bacteria</taxon>
        <taxon>Bacillati</taxon>
        <taxon>Bacillota</taxon>
        <taxon>Clostridia</taxon>
        <taxon>Eubacteriales</taxon>
        <taxon>Oscillospiraceae</taxon>
        <taxon>Pseudoflavonifractor</taxon>
    </lineage>
</organism>
<feature type="transmembrane region" description="Helical" evidence="1">
    <location>
        <begin position="111"/>
        <end position="131"/>
    </location>
</feature>
<protein>
    <submittedName>
        <fullName evidence="2">EpsG family protein</fullName>
    </submittedName>
</protein>
<sequence>MIIHFSVLFIIIAAACIWGGTIRRRKLFCLSNGYDLDSMLGPLLPWLLVFGYLAFLAGMRSDMNDTYAYVNSFNLAPGTFGAIQDILTSNQKDKAFYALQNIFKIFISSNYHVWFFFFSVIESITLIHILRRECVDFTIACFYFFASTLYYNYFSMMRQWFAVVMLFAGGLLIKKDKTIPYILLCFVMAQFHASALLFIPVYFMVRGKAWSTKQNVLIGLFSIGLVLLNPILSGMENLLQDTTYDYVIDTMQNSSGSSAIRIIIAAVPVILSWIYRNSITEKMINIAANMSLINLLLTILATFTSGLYVVRLSVYTNMYNLILYPYLLTVCFKGRNRQIVKLAFYIFYFLFYLYQMGYQGAFGYVSDILGTY</sequence>
<dbReference type="InterPro" id="IPR049458">
    <property type="entry name" value="EpsG-like"/>
</dbReference>
<reference evidence="2 3" key="1">
    <citation type="submission" date="2024-03" db="EMBL/GenBank/DDBJ databases">
        <title>Human intestinal bacterial collection.</title>
        <authorList>
            <person name="Pauvert C."/>
            <person name="Hitch T.C.A."/>
            <person name="Clavel T."/>
        </authorList>
    </citation>
    <scope>NUCLEOTIDE SEQUENCE [LARGE SCALE GENOMIC DNA]</scope>
    <source>
        <strain evidence="2 3">CLA-AP-H29</strain>
    </source>
</reference>
<comment type="caution">
    <text evidence="2">The sequence shown here is derived from an EMBL/GenBank/DDBJ whole genome shotgun (WGS) entry which is preliminary data.</text>
</comment>
<evidence type="ECO:0000313" key="3">
    <source>
        <dbReference type="Proteomes" id="UP001464378"/>
    </source>
</evidence>
<keyword evidence="1" id="KW-1133">Transmembrane helix</keyword>